<dbReference type="PANTHER" id="PTHR30157">
    <property type="entry name" value="FERRIC REDUCTASE, NADPH-DEPENDENT"/>
    <property type="match status" value="1"/>
</dbReference>
<feature type="domain" description="FAD-binding FR-type" evidence="2">
    <location>
        <begin position="11"/>
        <end position="149"/>
    </location>
</feature>
<dbReference type="PANTHER" id="PTHR30157:SF0">
    <property type="entry name" value="NADPH-DEPENDENT FERRIC-CHELATE REDUCTASE"/>
    <property type="match status" value="1"/>
</dbReference>
<evidence type="ECO:0000259" key="2">
    <source>
        <dbReference type="PROSITE" id="PS51384"/>
    </source>
</evidence>
<dbReference type="PROSITE" id="PS51384">
    <property type="entry name" value="FAD_FR"/>
    <property type="match status" value="1"/>
</dbReference>
<dbReference type="SUPFAM" id="SSF63380">
    <property type="entry name" value="Riboflavin synthase domain-like"/>
    <property type="match status" value="1"/>
</dbReference>
<keyword evidence="4" id="KW-1185">Reference proteome</keyword>
<dbReference type="Proteomes" id="UP000061839">
    <property type="component" value="Chromosome"/>
</dbReference>
<evidence type="ECO:0000313" key="3">
    <source>
        <dbReference type="EMBL" id="AJT42206.1"/>
    </source>
</evidence>
<dbReference type="Pfam" id="PF04954">
    <property type="entry name" value="SIP"/>
    <property type="match status" value="1"/>
</dbReference>
<reference evidence="3 4" key="1">
    <citation type="journal article" date="2015" name="Genome Announc.">
        <title>Complete Genome Sequencing of Protease-Producing Novel Arthrobacter sp. Strain IHBB 11108 Using PacBio Single-Molecule Real-Time Sequencing Technology.</title>
        <authorList>
            <person name="Kiran S."/>
            <person name="Swarnkar M.K."/>
            <person name="Pal M."/>
            <person name="Thakur R."/>
            <person name="Tewari R."/>
            <person name="Singh A.K."/>
            <person name="Gulati A."/>
        </authorList>
    </citation>
    <scope>NUCLEOTIDE SEQUENCE [LARGE SCALE GENOMIC DNA]</scope>
    <source>
        <strain evidence="3 4">IHBB 11108</strain>
    </source>
</reference>
<dbReference type="HOGENOM" id="CLU_031373_0_0_11"/>
<dbReference type="RefSeq" id="WP_045075995.1">
    <property type="nucleotide sequence ID" value="NZ_CP011005.1"/>
</dbReference>
<dbReference type="AlphaFoldDB" id="A0A0D4C1H7"/>
<dbReference type="KEGG" id="ari:UM93_13100"/>
<evidence type="ECO:0000313" key="4">
    <source>
        <dbReference type="Proteomes" id="UP000061839"/>
    </source>
</evidence>
<dbReference type="PATRIC" id="fig|1618207.4.peg.2655"/>
<organism evidence="3 4">
    <name type="scientific">Psychromicrobium lacuslunae</name>
    <dbReference type="NCBI Taxonomy" id="1618207"/>
    <lineage>
        <taxon>Bacteria</taxon>
        <taxon>Bacillati</taxon>
        <taxon>Actinomycetota</taxon>
        <taxon>Actinomycetes</taxon>
        <taxon>Micrococcales</taxon>
        <taxon>Micrococcaceae</taxon>
        <taxon>Psychromicrobium</taxon>
    </lineage>
</organism>
<name>A0A0D4C1H7_9MICC</name>
<feature type="region of interest" description="Disordered" evidence="1">
    <location>
        <begin position="270"/>
        <end position="289"/>
    </location>
</feature>
<dbReference type="STRING" id="1618207.UM93_13100"/>
<dbReference type="InterPro" id="IPR013113">
    <property type="entry name" value="SIP_FAD-bd"/>
</dbReference>
<dbReference type="CDD" id="cd06193">
    <property type="entry name" value="siderophore_interacting"/>
    <property type="match status" value="1"/>
</dbReference>
<dbReference type="Gene3D" id="2.40.30.10">
    <property type="entry name" value="Translation factors"/>
    <property type="match status" value="1"/>
</dbReference>
<sequence>MAHHELRTYPLVLRNLSVLRSTKVSETMLRVTLGGEELAVRERDGLRLAAFDSAGFDDHVKLIFGSTVVEGSQPELGVLPVQQSGGIDWPVSEHRQTRDYTPRRFDPELGELDLDFVLHGDGPAAQWALGTKPGSDVWLVGPKSTTLLPDDLDWIWLVGDETALPAIARFLAERPSQAAVRAIIVVPTESSEQELNLGPQDEVLWLHGSATDRELIETAVRAQPAPAGTGYFWAAGESRTLLGLRRFARKILELPPSHINITGYWHQEEEVQPSASGQSVAAAPAEQGEAPSVPLVAGATSGHGEPASPLGWFVLRAALQLGMLDALADAPAGLSRTKLAETLGVPLPRLAVLFDQLEQDGVLLSSAVDGSAPGVESILNLGRYAEELVEDEHEREKYEGFYAQTVLAMQELGPALREGISAWSAHHGQTLRQQALQSEEIAAELVEEAERIRFVSASLLPLGLWHGLKRVTLTGPGSAALAADLQLAEPSISWSVTEEPIFLEAFRADLSQSPRHSTVDQGAQPGGPIGFSARWQPAELIVSVLELSLFSDAELLTRLQHYAEHTRRLLVIEGLRPDGLSPNGRQQLVFREVRTASGGRGPAEFGALAAQAGWTISRSEALGWDIEVFELLRA</sequence>
<dbReference type="Gene3D" id="3.40.50.80">
    <property type="entry name" value="Nucleotide-binding domain of ferredoxin-NADP reductase (FNR) module"/>
    <property type="match status" value="1"/>
</dbReference>
<accession>A0A0D4C1H7</accession>
<dbReference type="InterPro" id="IPR039374">
    <property type="entry name" value="SIP_fam"/>
</dbReference>
<proteinExistence type="predicted"/>
<gene>
    <name evidence="3" type="ORF">UM93_13100</name>
</gene>
<evidence type="ECO:0000256" key="1">
    <source>
        <dbReference type="SAM" id="MobiDB-lite"/>
    </source>
</evidence>
<dbReference type="InterPro" id="IPR017938">
    <property type="entry name" value="Riboflavin_synthase-like_b-brl"/>
</dbReference>
<dbReference type="InterPro" id="IPR039261">
    <property type="entry name" value="FNR_nucleotide-bd"/>
</dbReference>
<dbReference type="InterPro" id="IPR017927">
    <property type="entry name" value="FAD-bd_FR_type"/>
</dbReference>
<dbReference type="InterPro" id="IPR007037">
    <property type="entry name" value="SIP_rossman_dom"/>
</dbReference>
<dbReference type="Pfam" id="PF08021">
    <property type="entry name" value="FAD_binding_9"/>
    <property type="match status" value="1"/>
</dbReference>
<dbReference type="EMBL" id="CP011005">
    <property type="protein sequence ID" value="AJT42206.1"/>
    <property type="molecule type" value="Genomic_DNA"/>
</dbReference>
<dbReference type="GO" id="GO:0016491">
    <property type="term" value="F:oxidoreductase activity"/>
    <property type="evidence" value="ECO:0007669"/>
    <property type="project" value="InterPro"/>
</dbReference>
<dbReference type="OrthoDB" id="9814826at2"/>
<protein>
    <recommendedName>
        <fullName evidence="2">FAD-binding FR-type domain-containing protein</fullName>
    </recommendedName>
</protein>